<comment type="caution">
    <text evidence="2">The sequence shown here is derived from an EMBL/GenBank/DDBJ whole genome shotgun (WGS) entry which is preliminary data.</text>
</comment>
<organism evidence="2 3">
    <name type="scientific">Endozoicomonas lisbonensis</name>
    <dbReference type="NCBI Taxonomy" id="3120522"/>
    <lineage>
        <taxon>Bacteria</taxon>
        <taxon>Pseudomonadati</taxon>
        <taxon>Pseudomonadota</taxon>
        <taxon>Gammaproteobacteria</taxon>
        <taxon>Oceanospirillales</taxon>
        <taxon>Endozoicomonadaceae</taxon>
        <taxon>Endozoicomonas</taxon>
    </lineage>
</organism>
<evidence type="ECO:0000256" key="1">
    <source>
        <dbReference type="SAM" id="MobiDB-lite"/>
    </source>
</evidence>
<proteinExistence type="predicted"/>
<evidence type="ECO:0000313" key="2">
    <source>
        <dbReference type="EMBL" id="MET4755792.1"/>
    </source>
</evidence>
<feature type="compositionally biased region" description="Basic and acidic residues" evidence="1">
    <location>
        <begin position="187"/>
        <end position="199"/>
    </location>
</feature>
<sequence length="334" mass="37124">MSFDSVHQTLINTGSMPDVSPLNPKGSVEKETLKPQTGFMPATDARPGKTVKPVKTQSSWLIGALTKAWNALSLENAAYYLDFMPDFDISSAFEDFDTNTSVSVVKPELHMKETRPETPSPKSTVIQEQKPDESIAPAEKERTSGIPVRKAGYKFTKKPEGVSLTRPDRGKTGIPMPGRQQATQKQSEVKTPESKRPVKQEQATTKKSIFAFNTVKRDDYYLHGDLPAAETIRKLNEHAREAKLRTPEEQAAKPEVKEIDPKLYQRLQSKGRIKANPAPTTVTSTRQGKKQFKGDLKKLIKPLEGHAKAKGKFVSNAELVANFPKTLRSLETLN</sequence>
<feature type="region of interest" description="Disordered" evidence="1">
    <location>
        <begin position="157"/>
        <end position="203"/>
    </location>
</feature>
<reference evidence="2 3" key="1">
    <citation type="submission" date="2024-06" db="EMBL/GenBank/DDBJ databases">
        <title>Genomic Encyclopedia of Type Strains, Phase V (KMG-V): Genome sequencing to study the core and pangenomes of soil and plant-associated prokaryotes.</title>
        <authorList>
            <person name="Whitman W."/>
        </authorList>
    </citation>
    <scope>NUCLEOTIDE SEQUENCE [LARGE SCALE GENOMIC DNA]</scope>
    <source>
        <strain evidence="2 3">NE40</strain>
    </source>
</reference>
<protein>
    <submittedName>
        <fullName evidence="2">Uncharacterized protein</fullName>
    </submittedName>
</protein>
<accession>A0ABV2SDF8</accession>
<evidence type="ECO:0000313" key="3">
    <source>
        <dbReference type="Proteomes" id="UP001549366"/>
    </source>
</evidence>
<feature type="region of interest" description="Disordered" evidence="1">
    <location>
        <begin position="268"/>
        <end position="290"/>
    </location>
</feature>
<dbReference type="EMBL" id="JBEWTB010000002">
    <property type="protein sequence ID" value="MET4755792.1"/>
    <property type="molecule type" value="Genomic_DNA"/>
</dbReference>
<name>A0ABV2SDF8_9GAMM</name>
<feature type="region of interest" description="Disordered" evidence="1">
    <location>
        <begin position="108"/>
        <end position="144"/>
    </location>
</feature>
<dbReference type="RefSeq" id="WP_354010175.1">
    <property type="nucleotide sequence ID" value="NZ_JBEWTA010000001.1"/>
</dbReference>
<feature type="region of interest" description="Disordered" evidence="1">
    <location>
        <begin position="12"/>
        <end position="51"/>
    </location>
</feature>
<feature type="compositionally biased region" description="Basic and acidic residues" evidence="1">
    <location>
        <begin position="129"/>
        <end position="143"/>
    </location>
</feature>
<dbReference type="Proteomes" id="UP001549366">
    <property type="component" value="Unassembled WGS sequence"/>
</dbReference>
<gene>
    <name evidence="2" type="ORF">V5J35_000984</name>
</gene>
<keyword evidence="3" id="KW-1185">Reference proteome</keyword>